<feature type="region of interest" description="Disordered" evidence="1">
    <location>
        <begin position="965"/>
        <end position="998"/>
    </location>
</feature>
<evidence type="ECO:0000256" key="2">
    <source>
        <dbReference type="SAM" id="SignalP"/>
    </source>
</evidence>
<proteinExistence type="predicted"/>
<organism evidence="3 4">
    <name type="scientific">Segatella oulorum F0390</name>
    <dbReference type="NCBI Taxonomy" id="702438"/>
    <lineage>
        <taxon>Bacteria</taxon>
        <taxon>Pseudomonadati</taxon>
        <taxon>Bacteroidota</taxon>
        <taxon>Bacteroidia</taxon>
        <taxon>Bacteroidales</taxon>
        <taxon>Prevotellaceae</taxon>
        <taxon>Segatella</taxon>
    </lineage>
</organism>
<dbReference type="Proteomes" id="UP000005141">
    <property type="component" value="Unassembled WGS sequence"/>
</dbReference>
<evidence type="ECO:0008006" key="5">
    <source>
        <dbReference type="Google" id="ProtNLM"/>
    </source>
</evidence>
<evidence type="ECO:0000256" key="1">
    <source>
        <dbReference type="SAM" id="MobiDB-lite"/>
    </source>
</evidence>
<gene>
    <name evidence="3" type="ORF">HMPREF9431_01133</name>
</gene>
<dbReference type="RefSeq" id="WP_004380161.1">
    <property type="nucleotide sequence ID" value="NZ_JH114215.1"/>
</dbReference>
<dbReference type="EMBL" id="ADGI01000038">
    <property type="protein sequence ID" value="EGV32101.1"/>
    <property type="molecule type" value="Genomic_DNA"/>
</dbReference>
<dbReference type="HOGENOM" id="CLU_015155_0_0_10"/>
<feature type="compositionally biased region" description="Polar residues" evidence="1">
    <location>
        <begin position="970"/>
        <end position="982"/>
    </location>
</feature>
<comment type="caution">
    <text evidence="3">The sequence shown here is derived from an EMBL/GenBank/DDBJ whole genome shotgun (WGS) entry which is preliminary data.</text>
</comment>
<accession>G1WBD2</accession>
<evidence type="ECO:0000313" key="3">
    <source>
        <dbReference type="EMBL" id="EGV32101.1"/>
    </source>
</evidence>
<feature type="chain" id="PRO_5003424828" description="Fimbrillin family protein" evidence="2">
    <location>
        <begin position="36"/>
        <end position="998"/>
    </location>
</feature>
<name>G1WBD2_9BACT</name>
<dbReference type="AlphaFoldDB" id="G1WBD2"/>
<dbReference type="GeneID" id="95425789"/>
<keyword evidence="2" id="KW-0732">Signal</keyword>
<dbReference type="eggNOG" id="ENOG5033R2V">
    <property type="taxonomic scope" value="Bacteria"/>
</dbReference>
<dbReference type="PATRIC" id="fig|702438.4.peg.1169"/>
<sequence length="998" mass="109286">MKIKNKLSNLAWSRLRNRGLLVAVGAAALLAAACADDDLATDQPGKHTGMALAFNVSDAQMEDLEQAHAKGATRSLSNQPVSATYLAPQRLEATGDNPHDFCLIESTVEGLNPVKVDAKTRGTILTASTLGTFSSIGYRAASSAAASNPSSALLWFHNAKTNPDGTLQNRYDWDWPVNVYGRFYAVSPEATAANGITLSPSTPAQVPYVDFEVNQDVAQQKDLMTACSGEVHYIHGNDPTSNLKFRHALAAVKFSIGSNLSPVIIKKIEVSGVKYKGRYQLPNKADGSDAAWLSVDNATTTMTLDGINVDASKMPNTMLAGERKTPTYYNQAGCENYTFLMIPQTLPAKTATDHAKVSIYYEEGGTTKHVTFPLCNADGTPSVWKENTTTEYKLTQRKSGWECHLTVSPALTFSYQESSQGYTVNSYREGLGGTKKQPMPWKVVKYEESTDGGTTWTDKGMTKPAWLTNFSKTEGDGGNKYNGNVYADWGSASVRKDLMIDKLTPYNKVLKDATPKGSDSDPYNLANPGGNGARDRIEESANSYLISAPGHYCIPLVYGNAIRRNVANKSAYISTAPVTPSWIYPDVILHTFLDHADQPISSPYINVQNSTDKAVKADVVWMDQPNMVHFGTNPIKTYNGVDFVEFEVKQADICNANAVIAVKNNSGTVMWSWHLWFDHADALDPIPCKNHSGVIYKFTRNSLGYVHLKWEVTSYTKPRMARVTFQQIGGGRVAGHPDNPQEAKLIITQNPGGDREEVNTLYEWGRKDALPNTTKIYPANAFKAINGRASVGKTIQTPGTYYYTSSAQNDPYATTYANTWSTNNTKMPNRSDDEVTKTIYDPCPAGFHMPASNAFTGFTTTGESESSDKSKYNVVGPWDYGWHFKTHTTPIETIFFPATGFLFYYDGRLAYTGEHGHGHYWSAFPADVQNGLFLDFNENQLYPRNSYARSSGYIVRPVAEPKTAVRPGVSGSTITPWGSDGSSEGGTIFTGDESTVAP</sequence>
<reference evidence="3 4" key="1">
    <citation type="submission" date="2011-07" db="EMBL/GenBank/DDBJ databases">
        <title>The Genome Sequence of Prevotella oulorum F0390.</title>
        <authorList>
            <consortium name="The Broad Institute Genome Sequencing Platform"/>
            <consortium name="The Broad Institute Genome Sequencing Center for Infectious Disease"/>
            <person name="Earl A."/>
            <person name="Ward D."/>
            <person name="Feldgarden M."/>
            <person name="Gevers D."/>
            <person name="Izard J."/>
            <person name="Ganesan A."/>
            <person name="Baranova O.V."/>
            <person name="Blanton J.M."/>
            <person name="Tanner A.C."/>
            <person name="Dewhirst F.E."/>
            <person name="Young S.K."/>
            <person name="Zeng Q."/>
            <person name="Gargeya S."/>
            <person name="Fitzgerald M."/>
            <person name="Haas B."/>
            <person name="Abouelleil A."/>
            <person name="Alvarado L."/>
            <person name="Arachchi H.M."/>
            <person name="Berlin A."/>
            <person name="Brown A."/>
            <person name="Chapman S.B."/>
            <person name="Chen Z."/>
            <person name="Dunbar C."/>
            <person name="Freedman E."/>
            <person name="Gearin G."/>
            <person name="Gellesch M."/>
            <person name="Goldberg J."/>
            <person name="Griggs A."/>
            <person name="Gujja S."/>
            <person name="Heiman D."/>
            <person name="Howarth C."/>
            <person name="Larson L."/>
            <person name="Lui A."/>
            <person name="MacDonald P.J.P."/>
            <person name="Mehta T."/>
            <person name="Montmayeur A."/>
            <person name="Murphy C."/>
            <person name="Neiman D."/>
            <person name="Pearson M."/>
            <person name="Priest M."/>
            <person name="Roberts A."/>
            <person name="Saif S."/>
            <person name="Shea T."/>
            <person name="Shenoy N."/>
            <person name="Sisk P."/>
            <person name="Stolte C."/>
            <person name="Sykes S."/>
            <person name="Wortman J."/>
            <person name="Nusbaum C."/>
            <person name="Birren B."/>
        </authorList>
    </citation>
    <scope>NUCLEOTIDE SEQUENCE [LARGE SCALE GENOMIC DNA]</scope>
    <source>
        <strain evidence="3 4">F0390</strain>
    </source>
</reference>
<evidence type="ECO:0000313" key="4">
    <source>
        <dbReference type="Proteomes" id="UP000005141"/>
    </source>
</evidence>
<protein>
    <recommendedName>
        <fullName evidence="5">Fimbrillin family protein</fullName>
    </recommendedName>
</protein>
<dbReference type="PROSITE" id="PS51257">
    <property type="entry name" value="PROKAR_LIPOPROTEIN"/>
    <property type="match status" value="1"/>
</dbReference>
<keyword evidence="4" id="KW-1185">Reference proteome</keyword>
<feature type="region of interest" description="Disordered" evidence="1">
    <location>
        <begin position="511"/>
        <end position="534"/>
    </location>
</feature>
<dbReference type="OrthoDB" id="1164152at2"/>
<feature type="signal peptide" evidence="2">
    <location>
        <begin position="1"/>
        <end position="35"/>
    </location>
</feature>